<dbReference type="SUPFAM" id="SSF56059">
    <property type="entry name" value="Glutathione synthetase ATP-binding domain-like"/>
    <property type="match status" value="1"/>
</dbReference>
<keyword evidence="1" id="KW-0547">Nucleotide-binding</keyword>
<dbReference type="AlphaFoldDB" id="A0A7H8R605"/>
<reference evidence="4" key="1">
    <citation type="submission" date="2020-06" db="EMBL/GenBank/DDBJ databases">
        <title>A chromosome-scale genome assembly of Talaromyces rugulosus W13939.</title>
        <authorList>
            <person name="Wang B."/>
            <person name="Guo L."/>
            <person name="Ye K."/>
            <person name="Wang L."/>
        </authorList>
    </citation>
    <scope>NUCLEOTIDE SEQUENCE [LARGE SCALE GENOMIC DNA]</scope>
    <source>
        <strain evidence="4">W13939</strain>
    </source>
</reference>
<protein>
    <recommendedName>
        <fullName evidence="2">ATP-grasp domain-containing protein</fullName>
    </recommendedName>
</protein>
<organism evidence="3 4">
    <name type="scientific">Talaromyces rugulosus</name>
    <name type="common">Penicillium rugulosum</name>
    <dbReference type="NCBI Taxonomy" id="121627"/>
    <lineage>
        <taxon>Eukaryota</taxon>
        <taxon>Fungi</taxon>
        <taxon>Dikarya</taxon>
        <taxon>Ascomycota</taxon>
        <taxon>Pezizomycotina</taxon>
        <taxon>Eurotiomycetes</taxon>
        <taxon>Eurotiomycetidae</taxon>
        <taxon>Eurotiales</taxon>
        <taxon>Trichocomaceae</taxon>
        <taxon>Talaromyces</taxon>
        <taxon>Talaromyces sect. Islandici</taxon>
    </lineage>
</organism>
<dbReference type="GO" id="GO:0005524">
    <property type="term" value="F:ATP binding"/>
    <property type="evidence" value="ECO:0007669"/>
    <property type="project" value="UniProtKB-UniRule"/>
</dbReference>
<dbReference type="KEGG" id="trg:TRUGW13939_08526"/>
<dbReference type="RefSeq" id="XP_035347553.1">
    <property type="nucleotide sequence ID" value="XM_035491660.1"/>
</dbReference>
<keyword evidence="4" id="KW-1185">Reference proteome</keyword>
<feature type="domain" description="ATP-grasp" evidence="2">
    <location>
        <begin position="162"/>
        <end position="389"/>
    </location>
</feature>
<evidence type="ECO:0000259" key="2">
    <source>
        <dbReference type="PROSITE" id="PS50975"/>
    </source>
</evidence>
<dbReference type="EMBL" id="CP055901">
    <property type="protein sequence ID" value="QKX61378.1"/>
    <property type="molecule type" value="Genomic_DNA"/>
</dbReference>
<keyword evidence="1" id="KW-0067">ATP-binding</keyword>
<dbReference type="Pfam" id="PF02655">
    <property type="entry name" value="ATP-grasp_3"/>
    <property type="match status" value="1"/>
</dbReference>
<proteinExistence type="predicted"/>
<dbReference type="PANTHER" id="PTHR37018">
    <property type="entry name" value="CULTURE SPECIFIC PROTEIN, PUTATIVE (AFU_ORTHOLOGUE AFUA_2G00130)-RELATED"/>
    <property type="match status" value="1"/>
</dbReference>
<dbReference type="InterPro" id="IPR053269">
    <property type="entry name" value="Asp-Met_ligase"/>
</dbReference>
<dbReference type="GeneID" id="55996015"/>
<dbReference type="Proteomes" id="UP000509510">
    <property type="component" value="Chromosome IV"/>
</dbReference>
<sequence>MHLRTPITLDYTLYDLYSIDNEQANTVLVYNPIQTEDNGVASQAKFTYQYTLQDENKTAESLKMLSAKLVPQRYGFSAGRMSLVIPDLDVQCNDNMHPDYTDVVQNLAQLPTFQQPNVGFEKDLKSLSLRPGAHIAVMFPADCLLHLPHIVDPSIHFEILSKRGLALSGLPTPVSKVIDTILSPSDVHDPDLRRSEVARMTYQIEKQPLPFFVKLPQTVSGVGVFEVLTDTDRTRVKAILDRHLGDMLRRINDLNYDIHPCSLVLQEHIRGTVMALSMFVTKKGRPIFIACCKQRFDEDHHWTGGTISYKQQRHLEKFYANTVYKVAEFLHRKGYYGPAGIDVITDQGGNNYVVDLNVRITGTYHLGLLGGHFVQRGLFEVTMVTRYFDCFRTTFEETFAKEIQNGSLIISGWVHDELTGHSCAAINVGGRDSLRMEQTLNKVKAFALPD</sequence>
<dbReference type="GO" id="GO:0046872">
    <property type="term" value="F:metal ion binding"/>
    <property type="evidence" value="ECO:0007669"/>
    <property type="project" value="InterPro"/>
</dbReference>
<evidence type="ECO:0000313" key="3">
    <source>
        <dbReference type="EMBL" id="QKX61378.1"/>
    </source>
</evidence>
<dbReference type="OrthoDB" id="5946236at2759"/>
<dbReference type="InterPro" id="IPR003806">
    <property type="entry name" value="ATP-grasp_PylC-type"/>
</dbReference>
<dbReference type="Gene3D" id="3.30.470.20">
    <property type="entry name" value="ATP-grasp fold, B domain"/>
    <property type="match status" value="1"/>
</dbReference>
<dbReference type="InterPro" id="IPR011761">
    <property type="entry name" value="ATP-grasp"/>
</dbReference>
<dbReference type="PANTHER" id="PTHR37018:SF1">
    <property type="entry name" value="CULTURE SPECIFIC PROTEIN, PUTATIVE (AFU_ORTHOLOGUE AFUA_2G00130)-RELATED"/>
    <property type="match status" value="1"/>
</dbReference>
<accession>A0A7H8R605</accession>
<evidence type="ECO:0000313" key="4">
    <source>
        <dbReference type="Proteomes" id="UP000509510"/>
    </source>
</evidence>
<gene>
    <name evidence="3" type="ORF">TRUGW13939_08526</name>
</gene>
<dbReference type="PROSITE" id="PS50975">
    <property type="entry name" value="ATP_GRASP"/>
    <property type="match status" value="1"/>
</dbReference>
<evidence type="ECO:0000256" key="1">
    <source>
        <dbReference type="PROSITE-ProRule" id="PRU00409"/>
    </source>
</evidence>
<name>A0A7H8R605_TALRU</name>